<dbReference type="Proteomes" id="UP000294395">
    <property type="component" value="Chromosome"/>
</dbReference>
<name>A0A4P7B211_ACIHA</name>
<gene>
    <name evidence="1" type="ORF">AHTJR_04685</name>
</gene>
<dbReference type="EMBL" id="CP038009">
    <property type="protein sequence ID" value="QBQ15607.1"/>
    <property type="molecule type" value="Genomic_DNA"/>
</dbReference>
<evidence type="ECO:0000313" key="1">
    <source>
        <dbReference type="EMBL" id="QBQ15607.1"/>
    </source>
</evidence>
<accession>A0A4P7B211</accession>
<evidence type="ECO:0000313" key="2">
    <source>
        <dbReference type="Proteomes" id="UP000294395"/>
    </source>
</evidence>
<organism evidence="1 2">
    <name type="scientific">Acinetobacter haemolyticus</name>
    <dbReference type="NCBI Taxonomy" id="29430"/>
    <lineage>
        <taxon>Bacteria</taxon>
        <taxon>Pseudomonadati</taxon>
        <taxon>Pseudomonadota</taxon>
        <taxon>Gammaproteobacteria</taxon>
        <taxon>Moraxellales</taxon>
        <taxon>Moraxellaceae</taxon>
        <taxon>Acinetobacter</taxon>
    </lineage>
</organism>
<dbReference type="AlphaFoldDB" id="A0A4P7B211"/>
<protein>
    <submittedName>
        <fullName evidence="1">Carbohydrate-binding protein</fullName>
    </submittedName>
</protein>
<dbReference type="Pfam" id="PF25675">
    <property type="entry name" value="Phage_nozzle"/>
    <property type="match status" value="1"/>
</dbReference>
<dbReference type="RefSeq" id="WP_134251764.1">
    <property type="nucleotide sequence ID" value="NZ_CP038009.1"/>
</dbReference>
<sequence length="692" mass="76215">MKQWILKNNLSSGELSPLLWTRTDIQQYANGSKKLFNALPLVEGGAKKRPGTKFKSIFAGALRLIPFIANSENTYLLIIGVSSLKVYNPRTYEVVYDVATPYDTEKKVRELQYAHTKYRMYLVQGDTPVHRLLCSADFTNWQFSQFIFGVNPNDELGTTPNVALTPSGTDVGKIISLTAASFPNWVSTETYLTGDRVIRASKTWLATIDNKDKEPNGTNPEWDEVTNEAANVFTASSVGAIVEINGGQVKITEYIKPAVVNGEVLVKLTTTVQAIAKSWVLKSIAFSATAGYPKAVCFFKQRLVFANTKTSPNQMWFSRIGDDGNFLETTEDADAFSIASSSAQSDNILHLAQRGGVVALTGGAEFLINSQGPLTPATAQIDEHTSYGVQANVKPCRVGNELLFVQRGGERLRAMSYRYEVDGLVSPELSAIAPHISENHGGVKEITYQQTPSSIVWIVMSDGSVASITLNRDQEMNAWAQHDFGCSVLSICALPTGLGEDQCFMLTQRNGYTVLEEFSETALSDCEFDIDVIDGVGSILNLDIQVLSSPMVSYNNQDGYFYSDYTIVGTDINLPVSDLSQTVYLGQPYLTEIDLLPPDFSEAPSSAMFHKIQVHEMAIFLNGSVGGFINGQELSTKYYNQSAFLNLPYTGYVVDSFVGWQALHELEVKITHNKPLPFHMQSITMLVSINEK</sequence>
<dbReference type="InterPro" id="IPR058003">
    <property type="entry name" value="Phage_gp12"/>
</dbReference>
<proteinExistence type="predicted"/>
<reference evidence="1 2" key="1">
    <citation type="submission" date="2019-03" db="EMBL/GenBank/DDBJ databases">
        <title>Complete genome sequence of two outbreak-associated Acinetobacter haemolyticus strains.</title>
        <authorList>
            <person name="Bai L."/>
            <person name="Zhang S.-C."/>
            <person name="Deng Y."/>
            <person name="Song C.-C."/>
            <person name="Kang G.-B."/>
            <person name="Dong Y."/>
            <person name="Wang Y."/>
            <person name="Gao F."/>
            <person name="Huang H."/>
        </authorList>
    </citation>
    <scope>NUCLEOTIDE SEQUENCE [LARGE SCALE GENOMIC DNA]</scope>
    <source>
        <strain evidence="1 2">TJR01</strain>
    </source>
</reference>